<feature type="transmembrane region" description="Helical" evidence="2">
    <location>
        <begin position="179"/>
        <end position="211"/>
    </location>
</feature>
<organism evidence="4 5">
    <name type="scientific">Musa acuminata subsp. malaccensis</name>
    <name type="common">Wild banana</name>
    <name type="synonym">Musa malaccensis</name>
    <dbReference type="NCBI Taxonomy" id="214687"/>
    <lineage>
        <taxon>Eukaryota</taxon>
        <taxon>Viridiplantae</taxon>
        <taxon>Streptophyta</taxon>
        <taxon>Embryophyta</taxon>
        <taxon>Tracheophyta</taxon>
        <taxon>Spermatophyta</taxon>
        <taxon>Magnoliopsida</taxon>
        <taxon>Liliopsida</taxon>
        <taxon>Zingiberales</taxon>
        <taxon>Musaceae</taxon>
        <taxon>Musa</taxon>
    </lineage>
</organism>
<dbReference type="EnsemblPlants" id="Ma05_t11700.1">
    <property type="protein sequence ID" value="Ma05_p11700.1"/>
    <property type="gene ID" value="Ma05_g11700"/>
</dbReference>
<keyword evidence="5" id="KW-1185">Reference proteome</keyword>
<gene>
    <name evidence="3" type="ORF">GSMUA_263970.1</name>
</gene>
<protein>
    <submittedName>
        <fullName evidence="3">(wild Malaysian banana) hypothetical protein</fullName>
    </submittedName>
</protein>
<accession>A0A804J3E4</accession>
<dbReference type="AlphaFoldDB" id="A0A804J3E4"/>
<feature type="region of interest" description="Disordered" evidence="1">
    <location>
        <begin position="65"/>
        <end position="170"/>
    </location>
</feature>
<evidence type="ECO:0000256" key="2">
    <source>
        <dbReference type="SAM" id="Phobius"/>
    </source>
</evidence>
<evidence type="ECO:0000256" key="1">
    <source>
        <dbReference type="SAM" id="MobiDB-lite"/>
    </source>
</evidence>
<dbReference type="EMBL" id="HG996470">
    <property type="protein sequence ID" value="CAG1838220.1"/>
    <property type="molecule type" value="Genomic_DNA"/>
</dbReference>
<dbReference type="KEGG" id="mus:103984519"/>
<dbReference type="InterPro" id="IPR040411">
    <property type="entry name" value="At5g23160-like"/>
</dbReference>
<feature type="compositionally biased region" description="Basic residues" evidence="1">
    <location>
        <begin position="119"/>
        <end position="128"/>
    </location>
</feature>
<keyword evidence="2" id="KW-0472">Membrane</keyword>
<dbReference type="OMA" id="WGRTCAI"/>
<evidence type="ECO:0000313" key="3">
    <source>
        <dbReference type="EMBL" id="CAG1838220.1"/>
    </source>
</evidence>
<feature type="compositionally biased region" description="Polar residues" evidence="1">
    <location>
        <begin position="96"/>
        <end position="115"/>
    </location>
</feature>
<dbReference type="PANTHER" id="PTHR34379">
    <property type="entry name" value="OS07G0553800 PROTEIN"/>
    <property type="match status" value="1"/>
</dbReference>
<dbReference type="PANTHER" id="PTHR34379:SF19">
    <property type="entry name" value="OS10G0485900 PROTEIN"/>
    <property type="match status" value="1"/>
</dbReference>
<evidence type="ECO:0000313" key="4">
    <source>
        <dbReference type="EnsemblPlants" id="Ma05_p11700.1"/>
    </source>
</evidence>
<dbReference type="Gramene" id="Ma05_t11700.1">
    <property type="protein sequence ID" value="Ma05_p11700.1"/>
    <property type="gene ID" value="Ma05_g11700"/>
</dbReference>
<dbReference type="OrthoDB" id="1886721at2759"/>
<keyword evidence="2" id="KW-1133">Transmembrane helix</keyword>
<evidence type="ECO:0000313" key="5">
    <source>
        <dbReference type="Proteomes" id="UP000012960"/>
    </source>
</evidence>
<sequence>MAAEEIAASGTHGKRRRRSCLLSCFRASLVLDTTEAKAAESLGVPGKGPRWWKFREKKKTVPVNVMGDATPTRGKEARKPGNSGFRHRFQKDNGTEGPNTTAHKVHQPQQPSAGAQNPRARHVTSRCKTRSEPASTYRVPDRTQIGTRTSHPGSPEPGRPAASTHVKPSMKGAGELDSAAGLLVVAVALALLLFCGRTCTVLCLCTLFNFLPRIRATSAARGAGTGGEGGCEIDVGSEEYKKMVVLKGLLERDGRRPSLTKLAGAQ</sequence>
<reference evidence="3" key="1">
    <citation type="submission" date="2021-03" db="EMBL/GenBank/DDBJ databases">
        <authorList>
            <consortium name="Genoscope - CEA"/>
            <person name="William W."/>
        </authorList>
    </citation>
    <scope>NUCLEOTIDE SEQUENCE</scope>
    <source>
        <strain evidence="3">Doubled-haploid Pahang</strain>
    </source>
</reference>
<reference evidence="4" key="2">
    <citation type="submission" date="2021-05" db="UniProtKB">
        <authorList>
            <consortium name="EnsemblPlants"/>
        </authorList>
    </citation>
    <scope>IDENTIFICATION</scope>
    <source>
        <strain evidence="4">subsp. malaccensis</strain>
    </source>
</reference>
<keyword evidence="2" id="KW-0812">Transmembrane</keyword>
<proteinExistence type="predicted"/>
<dbReference type="Proteomes" id="UP000012960">
    <property type="component" value="Unplaced"/>
</dbReference>
<name>A0A804J3E4_MUSAM</name>